<evidence type="ECO:0000313" key="3">
    <source>
        <dbReference type="Proteomes" id="UP000823674"/>
    </source>
</evidence>
<comment type="caution">
    <text evidence="2">The sequence shown here is derived from an EMBL/GenBank/DDBJ whole genome shotgun (WGS) entry which is preliminary data.</text>
</comment>
<evidence type="ECO:0000313" key="2">
    <source>
        <dbReference type="EMBL" id="KAG5415236.1"/>
    </source>
</evidence>
<gene>
    <name evidence="2" type="primary">A01g507210.1_BraROA</name>
    <name evidence="2" type="ORF">IGI04_002803</name>
</gene>
<feature type="compositionally biased region" description="Polar residues" evidence="1">
    <location>
        <begin position="38"/>
        <end position="64"/>
    </location>
</feature>
<keyword evidence="3" id="KW-1185">Reference proteome</keyword>
<evidence type="ECO:0000256" key="1">
    <source>
        <dbReference type="SAM" id="MobiDB-lite"/>
    </source>
</evidence>
<protein>
    <submittedName>
        <fullName evidence="2">Uncharacterized protein</fullName>
    </submittedName>
</protein>
<reference evidence="2 3" key="1">
    <citation type="submission" date="2021-03" db="EMBL/GenBank/DDBJ databases">
        <authorList>
            <person name="King G.J."/>
            <person name="Bancroft I."/>
            <person name="Baten A."/>
            <person name="Bloomfield J."/>
            <person name="Borpatragohain P."/>
            <person name="He Z."/>
            <person name="Irish N."/>
            <person name="Irwin J."/>
            <person name="Liu K."/>
            <person name="Mauleon R.P."/>
            <person name="Moore J."/>
            <person name="Morris R."/>
            <person name="Ostergaard L."/>
            <person name="Wang B."/>
            <person name="Wells R."/>
        </authorList>
    </citation>
    <scope>NUCLEOTIDE SEQUENCE [LARGE SCALE GENOMIC DNA]</scope>
    <source>
        <strain evidence="2">R-o-18</strain>
        <tissue evidence="2">Leaf</tissue>
    </source>
</reference>
<accession>A0ABQ7NYM9</accession>
<name>A0ABQ7NYM9_BRACM</name>
<dbReference type="Proteomes" id="UP000823674">
    <property type="component" value="Chromosome A01"/>
</dbReference>
<sequence>MARESSVENSPKWLRAGINGSAWLTPRSSAGGGPRPTNPSNLDGKTKVQSYQHCLHRSSSYGQA</sequence>
<dbReference type="EMBL" id="JADBGQ010000001">
    <property type="protein sequence ID" value="KAG5415236.1"/>
    <property type="molecule type" value="Genomic_DNA"/>
</dbReference>
<feature type="region of interest" description="Disordered" evidence="1">
    <location>
        <begin position="1"/>
        <end position="64"/>
    </location>
</feature>
<organism evidence="2 3">
    <name type="scientific">Brassica rapa subsp. trilocularis</name>
    <dbReference type="NCBI Taxonomy" id="1813537"/>
    <lineage>
        <taxon>Eukaryota</taxon>
        <taxon>Viridiplantae</taxon>
        <taxon>Streptophyta</taxon>
        <taxon>Embryophyta</taxon>
        <taxon>Tracheophyta</taxon>
        <taxon>Spermatophyta</taxon>
        <taxon>Magnoliopsida</taxon>
        <taxon>eudicotyledons</taxon>
        <taxon>Gunneridae</taxon>
        <taxon>Pentapetalae</taxon>
        <taxon>rosids</taxon>
        <taxon>malvids</taxon>
        <taxon>Brassicales</taxon>
        <taxon>Brassicaceae</taxon>
        <taxon>Brassiceae</taxon>
        <taxon>Brassica</taxon>
    </lineage>
</organism>
<proteinExistence type="predicted"/>